<dbReference type="Proteomes" id="UP000604825">
    <property type="component" value="Unassembled WGS sequence"/>
</dbReference>
<accession>A0A811P0S0</accession>
<keyword evidence="1" id="KW-0732">Signal</keyword>
<proteinExistence type="predicted"/>
<gene>
    <name evidence="2" type="ORF">NCGR_LOCUS20816</name>
</gene>
<dbReference type="EMBL" id="CAJGYO010000005">
    <property type="protein sequence ID" value="CAD6230564.1"/>
    <property type="molecule type" value="Genomic_DNA"/>
</dbReference>
<protein>
    <submittedName>
        <fullName evidence="2">Uncharacterized protein</fullName>
    </submittedName>
</protein>
<evidence type="ECO:0000256" key="1">
    <source>
        <dbReference type="SAM" id="SignalP"/>
    </source>
</evidence>
<organism evidence="2 3">
    <name type="scientific">Miscanthus lutarioriparius</name>
    <dbReference type="NCBI Taxonomy" id="422564"/>
    <lineage>
        <taxon>Eukaryota</taxon>
        <taxon>Viridiplantae</taxon>
        <taxon>Streptophyta</taxon>
        <taxon>Embryophyta</taxon>
        <taxon>Tracheophyta</taxon>
        <taxon>Spermatophyta</taxon>
        <taxon>Magnoliopsida</taxon>
        <taxon>Liliopsida</taxon>
        <taxon>Poales</taxon>
        <taxon>Poaceae</taxon>
        <taxon>PACMAD clade</taxon>
        <taxon>Panicoideae</taxon>
        <taxon>Andropogonodae</taxon>
        <taxon>Andropogoneae</taxon>
        <taxon>Saccharinae</taxon>
        <taxon>Miscanthus</taxon>
    </lineage>
</organism>
<sequence>MRELLPVPEASCFLSLLLLPKATDGSNTRYNSLEDTLARADTWLLSSQASGVPFVFMNVQTEVLLTKFSGETVLSTVNMASLSDLAGMANTSLYGFEDYHGVDIGVVRAVRATRDWRWSCTARRAGRPSCWCCPGSAARRCCPGWCPPPGTSSASTPCR</sequence>
<feature type="chain" id="PRO_5032644271" evidence="1">
    <location>
        <begin position="26"/>
        <end position="159"/>
    </location>
</feature>
<evidence type="ECO:0000313" key="2">
    <source>
        <dbReference type="EMBL" id="CAD6230564.1"/>
    </source>
</evidence>
<name>A0A811P0S0_9POAL</name>
<comment type="caution">
    <text evidence="2">The sequence shown here is derived from an EMBL/GenBank/DDBJ whole genome shotgun (WGS) entry which is preliminary data.</text>
</comment>
<reference evidence="2" key="1">
    <citation type="submission" date="2020-10" db="EMBL/GenBank/DDBJ databases">
        <authorList>
            <person name="Han B."/>
            <person name="Lu T."/>
            <person name="Zhao Q."/>
            <person name="Huang X."/>
            <person name="Zhao Y."/>
        </authorList>
    </citation>
    <scope>NUCLEOTIDE SEQUENCE</scope>
</reference>
<dbReference type="OrthoDB" id="59661at2759"/>
<dbReference type="PANTHER" id="PTHR33984">
    <property type="entry name" value="OS02G0717600 PROTEIN"/>
    <property type="match status" value="1"/>
</dbReference>
<dbReference type="AlphaFoldDB" id="A0A811P0S0"/>
<dbReference type="PANTHER" id="PTHR33984:SF1">
    <property type="entry name" value="OS09G0281800 PROTEIN"/>
    <property type="match status" value="1"/>
</dbReference>
<keyword evidence="3" id="KW-1185">Reference proteome</keyword>
<evidence type="ECO:0000313" key="3">
    <source>
        <dbReference type="Proteomes" id="UP000604825"/>
    </source>
</evidence>
<feature type="signal peptide" evidence="1">
    <location>
        <begin position="1"/>
        <end position="25"/>
    </location>
</feature>